<dbReference type="OrthoDB" id="63027at2"/>
<dbReference type="InterPro" id="IPR047640">
    <property type="entry name" value="RpiR-like"/>
</dbReference>
<evidence type="ECO:0000256" key="1">
    <source>
        <dbReference type="ARBA" id="ARBA00023015"/>
    </source>
</evidence>
<dbReference type="Pfam" id="PF01418">
    <property type="entry name" value="HTH_6"/>
    <property type="match status" value="1"/>
</dbReference>
<accession>A0A2Y9B978</accession>
<evidence type="ECO:0000256" key="2">
    <source>
        <dbReference type="ARBA" id="ARBA00023125"/>
    </source>
</evidence>
<dbReference type="EMBL" id="QGDL01000001">
    <property type="protein sequence ID" value="PWJ32131.1"/>
    <property type="molecule type" value="Genomic_DNA"/>
</dbReference>
<feature type="domain" description="SIS" evidence="5">
    <location>
        <begin position="130"/>
        <end position="270"/>
    </location>
</feature>
<dbReference type="GO" id="GO:1901135">
    <property type="term" value="P:carbohydrate derivative metabolic process"/>
    <property type="evidence" value="ECO:0007669"/>
    <property type="project" value="InterPro"/>
</dbReference>
<keyword evidence="1" id="KW-0805">Transcription regulation</keyword>
<keyword evidence="3" id="KW-0804">Transcription</keyword>
<organism evidence="6 7">
    <name type="scientific">Faecalicatena orotica</name>
    <dbReference type="NCBI Taxonomy" id="1544"/>
    <lineage>
        <taxon>Bacteria</taxon>
        <taxon>Bacillati</taxon>
        <taxon>Bacillota</taxon>
        <taxon>Clostridia</taxon>
        <taxon>Lachnospirales</taxon>
        <taxon>Lachnospiraceae</taxon>
        <taxon>Faecalicatena</taxon>
    </lineage>
</organism>
<dbReference type="InterPro" id="IPR036388">
    <property type="entry name" value="WH-like_DNA-bd_sf"/>
</dbReference>
<dbReference type="CDD" id="cd05013">
    <property type="entry name" value="SIS_RpiR"/>
    <property type="match status" value="1"/>
</dbReference>
<proteinExistence type="predicted"/>
<dbReference type="AlphaFoldDB" id="A0A2Y9B978"/>
<evidence type="ECO:0000259" key="4">
    <source>
        <dbReference type="PROSITE" id="PS51071"/>
    </source>
</evidence>
<dbReference type="Proteomes" id="UP000245845">
    <property type="component" value="Unassembled WGS sequence"/>
</dbReference>
<dbReference type="PROSITE" id="PS51464">
    <property type="entry name" value="SIS"/>
    <property type="match status" value="1"/>
</dbReference>
<dbReference type="RefSeq" id="WP_109729495.1">
    <property type="nucleotide sequence ID" value="NZ_BAAACK010000007.1"/>
</dbReference>
<dbReference type="InterPro" id="IPR046348">
    <property type="entry name" value="SIS_dom_sf"/>
</dbReference>
<evidence type="ECO:0000259" key="5">
    <source>
        <dbReference type="PROSITE" id="PS51464"/>
    </source>
</evidence>
<dbReference type="GO" id="GO:0097367">
    <property type="term" value="F:carbohydrate derivative binding"/>
    <property type="evidence" value="ECO:0007669"/>
    <property type="project" value="InterPro"/>
</dbReference>
<dbReference type="Gene3D" id="1.10.10.10">
    <property type="entry name" value="Winged helix-like DNA-binding domain superfamily/Winged helix DNA-binding domain"/>
    <property type="match status" value="1"/>
</dbReference>
<dbReference type="Gene3D" id="3.40.50.10490">
    <property type="entry name" value="Glucose-6-phosphate isomerase like protein, domain 1"/>
    <property type="match status" value="1"/>
</dbReference>
<evidence type="ECO:0000256" key="3">
    <source>
        <dbReference type="ARBA" id="ARBA00023163"/>
    </source>
</evidence>
<dbReference type="PROSITE" id="PS51071">
    <property type="entry name" value="HTH_RPIR"/>
    <property type="match status" value="1"/>
</dbReference>
<comment type="caution">
    <text evidence="6">The sequence shown here is derived from an EMBL/GenBank/DDBJ whole genome shotgun (WGS) entry which is preliminary data.</text>
</comment>
<evidence type="ECO:0000313" key="6">
    <source>
        <dbReference type="EMBL" id="PWJ32131.1"/>
    </source>
</evidence>
<reference evidence="6 7" key="1">
    <citation type="submission" date="2018-05" db="EMBL/GenBank/DDBJ databases">
        <title>The Hungate 1000. A catalogue of reference genomes from the rumen microbiome.</title>
        <authorList>
            <person name="Kelly W."/>
        </authorList>
    </citation>
    <scope>NUCLEOTIDE SEQUENCE [LARGE SCALE GENOMIC DNA]</scope>
    <source>
        <strain evidence="6 7">NLAE-zl-C242</strain>
    </source>
</reference>
<evidence type="ECO:0000313" key="7">
    <source>
        <dbReference type="Proteomes" id="UP000245845"/>
    </source>
</evidence>
<feature type="domain" description="HTH rpiR-type" evidence="4">
    <location>
        <begin position="7"/>
        <end position="83"/>
    </location>
</feature>
<dbReference type="PANTHER" id="PTHR30514:SF1">
    <property type="entry name" value="HTH-TYPE TRANSCRIPTIONAL REGULATOR HEXR-RELATED"/>
    <property type="match status" value="1"/>
</dbReference>
<keyword evidence="2" id="KW-0238">DNA-binding</keyword>
<dbReference type="InterPro" id="IPR001347">
    <property type="entry name" value="SIS_dom"/>
</dbReference>
<keyword evidence="7" id="KW-1185">Reference proteome</keyword>
<dbReference type="GO" id="GO:0003677">
    <property type="term" value="F:DNA binding"/>
    <property type="evidence" value="ECO:0007669"/>
    <property type="project" value="UniProtKB-KW"/>
</dbReference>
<dbReference type="GO" id="GO:0003700">
    <property type="term" value="F:DNA-binding transcription factor activity"/>
    <property type="evidence" value="ECO:0007669"/>
    <property type="project" value="InterPro"/>
</dbReference>
<dbReference type="Pfam" id="PF01380">
    <property type="entry name" value="SIS"/>
    <property type="match status" value="1"/>
</dbReference>
<dbReference type="PANTHER" id="PTHR30514">
    <property type="entry name" value="GLUCOKINASE"/>
    <property type="match status" value="1"/>
</dbReference>
<dbReference type="InterPro" id="IPR000281">
    <property type="entry name" value="HTH_RpiR"/>
</dbReference>
<sequence length="291" mass="32851">MILHSKNEVLLRIQELFDMLSKAEQKVAGYVLENSDETMRLSIASLAKQVNVSEPTVVRFCRKLDFDGYQDFKIALAQGSNYTNETLKIIHEEILESDSLQEISQKVVNSHILALQQTFTYINYKNMEELLQLLCRGGKVEFYGLGGSGTVAIDGENKFLRTGINTWVCIDSHIQLMRAALLGKKDLIIIFSNSGTTKHFAEVINIAKKNKTKTVLITSFKESLLGKMADLVFEVRARETSYKQEPSSSRVAMLAIIDVVVTAIALKNQEQYIRNIHETRQALSAEKEIKK</sequence>
<dbReference type="SUPFAM" id="SSF53697">
    <property type="entry name" value="SIS domain"/>
    <property type="match status" value="1"/>
</dbReference>
<gene>
    <name evidence="6" type="ORF">A8806_101419</name>
</gene>
<name>A0A2Y9B978_9FIRM</name>
<protein>
    <submittedName>
        <fullName evidence="6">RpiR family transcriptional regulator</fullName>
    </submittedName>
</protein>
<dbReference type="InterPro" id="IPR009057">
    <property type="entry name" value="Homeodomain-like_sf"/>
</dbReference>
<dbReference type="InterPro" id="IPR035472">
    <property type="entry name" value="RpiR-like_SIS"/>
</dbReference>
<dbReference type="SUPFAM" id="SSF46689">
    <property type="entry name" value="Homeodomain-like"/>
    <property type="match status" value="1"/>
</dbReference>